<dbReference type="Proteomes" id="UP000184612">
    <property type="component" value="Unassembled WGS sequence"/>
</dbReference>
<protein>
    <submittedName>
        <fullName evidence="2">Uncharacterized protein</fullName>
    </submittedName>
</protein>
<feature type="transmembrane region" description="Helical" evidence="1">
    <location>
        <begin position="173"/>
        <end position="192"/>
    </location>
</feature>
<dbReference type="OrthoDB" id="3034573at2"/>
<reference evidence="2 3" key="1">
    <citation type="submission" date="2016-12" db="EMBL/GenBank/DDBJ databases">
        <authorList>
            <person name="Song W.-J."/>
            <person name="Kurnit D.M."/>
        </authorList>
    </citation>
    <scope>NUCLEOTIDE SEQUENCE [LARGE SCALE GENOMIC DNA]</scope>
    <source>
        <strain evidence="2 3">DSM 12503</strain>
    </source>
</reference>
<feature type="transmembrane region" description="Helical" evidence="1">
    <location>
        <begin position="44"/>
        <end position="63"/>
    </location>
</feature>
<organism evidence="2 3">
    <name type="scientific">Anaerocolumna xylanovorans DSM 12503</name>
    <dbReference type="NCBI Taxonomy" id="1121345"/>
    <lineage>
        <taxon>Bacteria</taxon>
        <taxon>Bacillati</taxon>
        <taxon>Bacillota</taxon>
        <taxon>Clostridia</taxon>
        <taxon>Lachnospirales</taxon>
        <taxon>Lachnospiraceae</taxon>
        <taxon>Anaerocolumna</taxon>
    </lineage>
</organism>
<evidence type="ECO:0000313" key="2">
    <source>
        <dbReference type="EMBL" id="SHO44152.1"/>
    </source>
</evidence>
<proteinExistence type="predicted"/>
<dbReference type="RefSeq" id="WP_073587191.1">
    <property type="nucleotide sequence ID" value="NZ_FRFD01000003.1"/>
</dbReference>
<keyword evidence="3" id="KW-1185">Reference proteome</keyword>
<evidence type="ECO:0000313" key="3">
    <source>
        <dbReference type="Proteomes" id="UP000184612"/>
    </source>
</evidence>
<keyword evidence="1" id="KW-0812">Transmembrane</keyword>
<name>A0A1M7XYL1_9FIRM</name>
<sequence>MANYMNYKIDKDSYHENKDLRLEKVYEMCVQELGLQQSKRDQIIAFYIAIISFVIPAIIGLDVNRYAKGAGFFALYILGSMLAKVVVRYRIYKEVYWITCRTVTQLYNFKEEKINKLLVQSIFYNTLAKNRKTVIVFQDEKGKTGKNEKRVEEKGKVDKWKTYIKIRNSSETILYEVLILLSSLVLWIGIFILCSSGLYGGIAAAVIIIGNYIYWNIYYYKSLMDVYGILTDGKDESFNFAYSKAWFLHGFYSED</sequence>
<feature type="transmembrane region" description="Helical" evidence="1">
    <location>
        <begin position="198"/>
        <end position="215"/>
    </location>
</feature>
<dbReference type="AlphaFoldDB" id="A0A1M7XYL1"/>
<dbReference type="STRING" id="1121345.SAMN02745217_00479"/>
<dbReference type="EMBL" id="FRFD01000003">
    <property type="protein sequence ID" value="SHO44152.1"/>
    <property type="molecule type" value="Genomic_DNA"/>
</dbReference>
<keyword evidence="1" id="KW-1133">Transmembrane helix</keyword>
<evidence type="ECO:0000256" key="1">
    <source>
        <dbReference type="SAM" id="Phobius"/>
    </source>
</evidence>
<keyword evidence="1" id="KW-0472">Membrane</keyword>
<feature type="transmembrane region" description="Helical" evidence="1">
    <location>
        <begin position="69"/>
        <end position="87"/>
    </location>
</feature>
<accession>A0A1M7XYL1</accession>
<gene>
    <name evidence="2" type="ORF">SAMN02745217_00479</name>
</gene>